<reference evidence="4" key="1">
    <citation type="submission" date="2019-04" db="EMBL/GenBank/DDBJ databases">
        <title>Friends and foes A comparative genomics studyof 23 Aspergillus species from section Flavi.</title>
        <authorList>
            <consortium name="DOE Joint Genome Institute"/>
            <person name="Kjaerbolling I."/>
            <person name="Vesth T."/>
            <person name="Frisvad J.C."/>
            <person name="Nybo J.L."/>
            <person name="Theobald S."/>
            <person name="Kildgaard S."/>
            <person name="Isbrandt T."/>
            <person name="Kuo A."/>
            <person name="Sato A."/>
            <person name="Lyhne E.K."/>
            <person name="Kogle M.E."/>
            <person name="Wiebenga A."/>
            <person name="Kun R.S."/>
            <person name="Lubbers R.J."/>
            <person name="Makela M.R."/>
            <person name="Barry K."/>
            <person name="Chovatia M."/>
            <person name="Clum A."/>
            <person name="Daum C."/>
            <person name="Haridas S."/>
            <person name="He G."/>
            <person name="LaButti K."/>
            <person name="Lipzen A."/>
            <person name="Mondo S."/>
            <person name="Riley R."/>
            <person name="Salamov A."/>
            <person name="Simmons B.A."/>
            <person name="Magnuson J.K."/>
            <person name="Henrissat B."/>
            <person name="Mortensen U.H."/>
            <person name="Larsen T.O."/>
            <person name="Devries R.P."/>
            <person name="Grigoriev I.V."/>
            <person name="Machida M."/>
            <person name="Baker S.E."/>
            <person name="Andersen M.R."/>
        </authorList>
    </citation>
    <scope>NUCLEOTIDE SEQUENCE [LARGE SCALE GENOMIC DNA]</scope>
    <source>
        <strain evidence="4">CBS 553.77</strain>
    </source>
</reference>
<feature type="region of interest" description="Disordered" evidence="1">
    <location>
        <begin position="785"/>
        <end position="812"/>
    </location>
</feature>
<name>A0A5N6Z0N4_9EURO</name>
<dbReference type="PROSITE" id="PS00028">
    <property type="entry name" value="ZINC_FINGER_C2H2_1"/>
    <property type="match status" value="1"/>
</dbReference>
<feature type="compositionally biased region" description="Polar residues" evidence="1">
    <location>
        <begin position="12"/>
        <end position="21"/>
    </location>
</feature>
<feature type="region of interest" description="Disordered" evidence="1">
    <location>
        <begin position="310"/>
        <end position="359"/>
    </location>
</feature>
<sequence>MSTLSPRFVRNDSPTHTTFHDTSLPDPYLSAQPDPEVASFKSFAINLPPVSGEDHGTRNASLSPLGSHVPCDSTRGEAHPASYSEYLSPANDLSSDLSAHSSPSADYLLAAVSADLSFDSNSWRYDGNPHPATRGTAPDLIELTAPQMIINPSQLLTPNLTNKSSLSSDTTSIKSQTGSTTMPNQLQALTLITCSPDESLSVPADPGSPRARSPIVKIESYSRGDSPVRDMRRLSHSSAHLSPGGPSSDLDQEEVGSGQYLESVRSVSRKDDGSWIPDAASGQAGVDPMSRENVYVPSPNELDLRRQLEEKNEDIRSWSVSVSVANSENGDDLTSHRGRKGHTGNRRRAKSTGDPSLQQDYFNLSAALIPGPGLLVNENSEEESSDLGSDIERAGSESPAASINEARWTTGVQESPYSLERPSPEDEGPSPRQFLGRPPWRDLAAEPSPDMTRTQPGSSTAAMVEYEKRARDLDDISRAATWGTRRRSDAEVSSLIGAGGSFENLFISNDKGRKHERRSSLRKLLQRKSSNSLKPPNNLKRHLSDLSISLPGSDTPKKGDDNKSPHQRKNSFPHRKLSIGLSPRSPRASRSPSLSTGGAVIAIAGQMAAIGGKDTLRAVSPSSTTNSWSSLKVRGRSRSEIPRPSTPGLIDLMTSHGGPPVANIVYSHLPSEPHGAQPPRRRPGHGTGGDEENDDNMIDERGLVMDLSIQSRLPIPTLEGFKTQVAQLNPRLQPALLDRFANEQVRRYKKLVESKLNHASTVSQTGCASGKFCFAQGGEAQLLAPRHAGPQDSETSHTQFQIPGHDGPGDDLQAVGENAVTAAQFPPGVPLPPVKRLPAEFECPICFQVKKFQKPSDWTKHVHEDVQPFTCTFPYCNEPKSFKRKADWVRHEGERHRQLEWWTCSEPDCNHTCYRKNNFVQHLVREHKMPDPNVKKPKAKGLCKQQGGLNIPEVLADIQREREIEQLWKLVEQCRYNNPKEPKDEPCRFCGNVCNSWKKLTVHLAKHMEQIAMPVLALVNERESNLRPGPAGRGDFGYEPLLVPRETTGLAPNLNRVQTGADMSIGYTQAPCSGNDVGQSDGLEAPFESTGLPYFTTMSGAFISAEPKSMDAYYDYSGQMGLQLGGAIDQSRVIPMHQNSVTYPPPFNTGPRTRIPNQDLSTVLQDSYNFSMSPTEMQPTYDPQYISSTGENSYVCQGAMAPTMPFTAPESYENLEL</sequence>
<feature type="domain" description="C2H2-type" evidence="2">
    <location>
        <begin position="904"/>
        <end position="927"/>
    </location>
</feature>
<feature type="region of interest" description="Disordered" evidence="1">
    <location>
        <begin position="503"/>
        <end position="595"/>
    </location>
</feature>
<feature type="compositionally biased region" description="Basic residues" evidence="1">
    <location>
        <begin position="512"/>
        <end position="526"/>
    </location>
</feature>
<evidence type="ECO:0000256" key="1">
    <source>
        <dbReference type="SAM" id="MobiDB-lite"/>
    </source>
</evidence>
<dbReference type="InterPro" id="IPR013087">
    <property type="entry name" value="Znf_C2H2_type"/>
</dbReference>
<feature type="compositionally biased region" description="Low complexity" evidence="1">
    <location>
        <begin position="620"/>
        <end position="630"/>
    </location>
</feature>
<feature type="compositionally biased region" description="Basic residues" evidence="1">
    <location>
        <begin position="336"/>
        <end position="350"/>
    </location>
</feature>
<dbReference type="EMBL" id="ML739181">
    <property type="protein sequence ID" value="KAE8351212.1"/>
    <property type="molecule type" value="Genomic_DNA"/>
</dbReference>
<feature type="region of interest" description="Disordered" evidence="1">
    <location>
        <begin position="371"/>
        <end position="461"/>
    </location>
</feature>
<feature type="compositionally biased region" description="Basic residues" evidence="1">
    <location>
        <begin position="565"/>
        <end position="577"/>
    </location>
</feature>
<protein>
    <recommendedName>
        <fullName evidence="2">C2H2-type domain-containing protein</fullName>
    </recommendedName>
</protein>
<dbReference type="AlphaFoldDB" id="A0A5N6Z0N4"/>
<feature type="region of interest" description="Disordered" evidence="1">
    <location>
        <begin position="661"/>
        <end position="696"/>
    </location>
</feature>
<feature type="region of interest" description="Disordered" evidence="1">
    <location>
        <begin position="51"/>
        <end position="79"/>
    </location>
</feature>
<keyword evidence="4" id="KW-1185">Reference proteome</keyword>
<dbReference type="Pfam" id="PF26082">
    <property type="entry name" value="zf-C2H2_AcuF"/>
    <property type="match status" value="1"/>
</dbReference>
<dbReference type="OrthoDB" id="5315052at2759"/>
<dbReference type="InterPro" id="IPR058925">
    <property type="entry name" value="zf-C2H2_AcuF"/>
</dbReference>
<dbReference type="PANTHER" id="PTHR35391:SF3">
    <property type="entry name" value="FINGER DOMAIN PROTEIN, PUTATIVE (AFU_ORTHOLOGUE AFUA_8G04300)-RELATED"/>
    <property type="match status" value="1"/>
</dbReference>
<dbReference type="SMART" id="SM00355">
    <property type="entry name" value="ZnF_C2H2"/>
    <property type="match status" value="3"/>
</dbReference>
<dbReference type="Proteomes" id="UP000327118">
    <property type="component" value="Unassembled WGS sequence"/>
</dbReference>
<feature type="compositionally biased region" description="Polar residues" evidence="1">
    <location>
        <begin position="451"/>
        <end position="461"/>
    </location>
</feature>
<feature type="region of interest" description="Disordered" evidence="1">
    <location>
        <begin position="1"/>
        <end position="32"/>
    </location>
</feature>
<organism evidence="3 4">
    <name type="scientific">Aspergillus coremiiformis</name>
    <dbReference type="NCBI Taxonomy" id="138285"/>
    <lineage>
        <taxon>Eukaryota</taxon>
        <taxon>Fungi</taxon>
        <taxon>Dikarya</taxon>
        <taxon>Ascomycota</taxon>
        <taxon>Pezizomycotina</taxon>
        <taxon>Eurotiomycetes</taxon>
        <taxon>Eurotiomycetidae</taxon>
        <taxon>Eurotiales</taxon>
        <taxon>Aspergillaceae</taxon>
        <taxon>Aspergillus</taxon>
        <taxon>Aspergillus subgen. Circumdati</taxon>
    </lineage>
</organism>
<feature type="compositionally biased region" description="Polar residues" evidence="1">
    <location>
        <begin position="318"/>
        <end position="328"/>
    </location>
</feature>
<accession>A0A5N6Z0N4</accession>
<feature type="region of interest" description="Disordered" evidence="1">
    <location>
        <begin position="157"/>
        <end position="182"/>
    </location>
</feature>
<feature type="region of interest" description="Disordered" evidence="1">
    <location>
        <begin position="197"/>
        <end position="298"/>
    </location>
</feature>
<dbReference type="PANTHER" id="PTHR35391">
    <property type="entry name" value="C2H2-TYPE DOMAIN-CONTAINING PROTEIN-RELATED"/>
    <property type="match status" value="1"/>
</dbReference>
<evidence type="ECO:0000313" key="3">
    <source>
        <dbReference type="EMBL" id="KAE8351212.1"/>
    </source>
</evidence>
<proteinExistence type="predicted"/>
<feature type="compositionally biased region" description="Low complexity" evidence="1">
    <location>
        <begin position="159"/>
        <end position="175"/>
    </location>
</feature>
<evidence type="ECO:0000313" key="4">
    <source>
        <dbReference type="Proteomes" id="UP000327118"/>
    </source>
</evidence>
<evidence type="ECO:0000259" key="2">
    <source>
        <dbReference type="PROSITE" id="PS00028"/>
    </source>
</evidence>
<feature type="compositionally biased region" description="Basic and acidic residues" evidence="1">
    <location>
        <begin position="555"/>
        <end position="564"/>
    </location>
</feature>
<gene>
    <name evidence="3" type="ORF">BDV28DRAFT_137561</name>
</gene>
<feature type="region of interest" description="Disordered" evidence="1">
    <location>
        <begin position="617"/>
        <end position="646"/>
    </location>
</feature>
<feature type="compositionally biased region" description="Polar residues" evidence="1">
    <location>
        <begin position="792"/>
        <end position="801"/>
    </location>
</feature>
<feature type="compositionally biased region" description="Low complexity" evidence="1">
    <location>
        <begin position="581"/>
        <end position="595"/>
    </location>
</feature>
<feature type="compositionally biased region" description="Basic and acidic residues" evidence="1">
    <location>
        <begin position="220"/>
        <end position="233"/>
    </location>
</feature>